<keyword evidence="2" id="KW-1185">Reference proteome</keyword>
<dbReference type="EMBL" id="ML741805">
    <property type="protein sequence ID" value="KAE8325778.1"/>
    <property type="molecule type" value="Genomic_DNA"/>
</dbReference>
<evidence type="ECO:0000313" key="2">
    <source>
        <dbReference type="Proteomes" id="UP000325945"/>
    </source>
</evidence>
<reference evidence="2" key="1">
    <citation type="submission" date="2019-04" db="EMBL/GenBank/DDBJ databases">
        <title>Friends and foes A comparative genomics studyof 23 Aspergillus species from section Flavi.</title>
        <authorList>
            <consortium name="DOE Joint Genome Institute"/>
            <person name="Kjaerbolling I."/>
            <person name="Vesth T."/>
            <person name="Frisvad J.C."/>
            <person name="Nybo J.L."/>
            <person name="Theobald S."/>
            <person name="Kildgaard S."/>
            <person name="Isbrandt T."/>
            <person name="Kuo A."/>
            <person name="Sato A."/>
            <person name="Lyhne E.K."/>
            <person name="Kogle M.E."/>
            <person name="Wiebenga A."/>
            <person name="Kun R.S."/>
            <person name="Lubbers R.J."/>
            <person name="Makela M.R."/>
            <person name="Barry K."/>
            <person name="Chovatia M."/>
            <person name="Clum A."/>
            <person name="Daum C."/>
            <person name="Haridas S."/>
            <person name="He G."/>
            <person name="LaButti K."/>
            <person name="Lipzen A."/>
            <person name="Mondo S."/>
            <person name="Riley R."/>
            <person name="Salamov A."/>
            <person name="Simmons B.A."/>
            <person name="Magnuson J.K."/>
            <person name="Henrissat B."/>
            <person name="Mortensen U.H."/>
            <person name="Larsen T.O."/>
            <person name="Devries R.P."/>
            <person name="Grigoriev I.V."/>
            <person name="Machida M."/>
            <person name="Baker S.E."/>
            <person name="Andersen M.R."/>
        </authorList>
    </citation>
    <scope>NUCLEOTIDE SEQUENCE [LARGE SCALE GENOMIC DNA]</scope>
    <source>
        <strain evidence="2">CBS 130017</strain>
    </source>
</reference>
<protein>
    <submittedName>
        <fullName evidence="1">Uncharacterized protein</fullName>
    </submittedName>
</protein>
<gene>
    <name evidence="1" type="ORF">BDV39DRAFT_178299</name>
</gene>
<name>A0A5N6WYX1_9EURO</name>
<accession>A0A5N6WYX1</accession>
<evidence type="ECO:0000313" key="1">
    <source>
        <dbReference type="EMBL" id="KAE8325778.1"/>
    </source>
</evidence>
<sequence length="77" mass="8815">MYEGTGDSDDPHGLYSTYIHTIPLDGMIECMHACMYVLYVYVLYCSPDLKGTQVPQIHHPVTYKSTKYSKDCLYVTI</sequence>
<dbReference type="AlphaFoldDB" id="A0A5N6WYX1"/>
<dbReference type="Proteomes" id="UP000325945">
    <property type="component" value="Unassembled WGS sequence"/>
</dbReference>
<organism evidence="1 2">
    <name type="scientific">Aspergillus sergii</name>
    <dbReference type="NCBI Taxonomy" id="1034303"/>
    <lineage>
        <taxon>Eukaryota</taxon>
        <taxon>Fungi</taxon>
        <taxon>Dikarya</taxon>
        <taxon>Ascomycota</taxon>
        <taxon>Pezizomycotina</taxon>
        <taxon>Eurotiomycetes</taxon>
        <taxon>Eurotiomycetidae</taxon>
        <taxon>Eurotiales</taxon>
        <taxon>Aspergillaceae</taxon>
        <taxon>Aspergillus</taxon>
        <taxon>Aspergillus subgen. Circumdati</taxon>
    </lineage>
</organism>
<proteinExistence type="predicted"/>